<dbReference type="PANTHER" id="PTHR12547">
    <property type="entry name" value="CCCH ZINC FINGER/TIS11-RELATED"/>
    <property type="match status" value="1"/>
</dbReference>
<feature type="zinc finger region" description="C3H1-type" evidence="4">
    <location>
        <begin position="19"/>
        <end position="47"/>
    </location>
</feature>
<dbReference type="GO" id="GO:0010468">
    <property type="term" value="P:regulation of gene expression"/>
    <property type="evidence" value="ECO:0007669"/>
    <property type="project" value="UniProtKB-ARBA"/>
</dbReference>
<dbReference type="FunFam" id="4.10.1000.10:FF:000003">
    <property type="entry name" value="Zinc finger CCCH domain-containing protein"/>
    <property type="match status" value="1"/>
</dbReference>
<dbReference type="EMBL" id="CAJJDN010000025">
    <property type="protein sequence ID" value="CAD8069390.1"/>
    <property type="molecule type" value="Genomic_DNA"/>
</dbReference>
<dbReference type="AlphaFoldDB" id="A0A8S1LN42"/>
<dbReference type="InterPro" id="IPR000571">
    <property type="entry name" value="Znf_CCCH"/>
</dbReference>
<feature type="domain" description="C3H1-type" evidence="6">
    <location>
        <begin position="19"/>
        <end position="47"/>
    </location>
</feature>
<sequence>MSYQFGINQLQSTTVPNAKYKTILCRHYQATKQCAIGPKCQFAHGIEEQRQMNDPLPASALSSITSAPQSTTIEQQQKNQSPLFKIPCKYHQLNFCKNGSGCQYVHDSEVQIQPSQQLQPQQQQQQILLLQQQQLQQQQIQSQQMQQQQQQQQSLQSQQSLDPMSVTLTYILMEMQQIFVQEDLQQKIRFATEQARQGNCVQACDQIRTIIHSSDRTVDEIQQYTLLYNQSVAYYKQLLQQ</sequence>
<evidence type="ECO:0000256" key="2">
    <source>
        <dbReference type="ARBA" id="ARBA00022771"/>
    </source>
</evidence>
<dbReference type="PANTHER" id="PTHR12547:SF18">
    <property type="entry name" value="PROTEIN TIS11"/>
    <property type="match status" value="1"/>
</dbReference>
<protein>
    <recommendedName>
        <fullName evidence="6">C3H1-type domain-containing protein</fullName>
    </recommendedName>
</protein>
<evidence type="ECO:0000256" key="3">
    <source>
        <dbReference type="ARBA" id="ARBA00022833"/>
    </source>
</evidence>
<reference evidence="7" key="1">
    <citation type="submission" date="2021-01" db="EMBL/GenBank/DDBJ databases">
        <authorList>
            <consortium name="Genoscope - CEA"/>
            <person name="William W."/>
        </authorList>
    </citation>
    <scope>NUCLEOTIDE SEQUENCE</scope>
</reference>
<dbReference type="OrthoDB" id="410307at2759"/>
<dbReference type="GO" id="GO:0003729">
    <property type="term" value="F:mRNA binding"/>
    <property type="evidence" value="ECO:0007669"/>
    <property type="project" value="InterPro"/>
</dbReference>
<proteinExistence type="predicted"/>
<dbReference type="Pfam" id="PF00642">
    <property type="entry name" value="zf-CCCH"/>
    <property type="match status" value="1"/>
</dbReference>
<keyword evidence="1 4" id="KW-0479">Metal-binding</keyword>
<feature type="region of interest" description="Disordered" evidence="5">
    <location>
        <begin position="58"/>
        <end position="78"/>
    </location>
</feature>
<organism evidence="7 8">
    <name type="scientific">Paramecium sonneborni</name>
    <dbReference type="NCBI Taxonomy" id="65129"/>
    <lineage>
        <taxon>Eukaryota</taxon>
        <taxon>Sar</taxon>
        <taxon>Alveolata</taxon>
        <taxon>Ciliophora</taxon>
        <taxon>Intramacronucleata</taxon>
        <taxon>Oligohymenophorea</taxon>
        <taxon>Peniculida</taxon>
        <taxon>Parameciidae</taxon>
        <taxon>Paramecium</taxon>
    </lineage>
</organism>
<feature type="domain" description="C3H1-type" evidence="6">
    <location>
        <begin position="82"/>
        <end position="109"/>
    </location>
</feature>
<evidence type="ECO:0000256" key="1">
    <source>
        <dbReference type="ARBA" id="ARBA00022723"/>
    </source>
</evidence>
<evidence type="ECO:0000313" key="7">
    <source>
        <dbReference type="EMBL" id="CAD8069390.1"/>
    </source>
</evidence>
<evidence type="ECO:0000313" key="8">
    <source>
        <dbReference type="Proteomes" id="UP000692954"/>
    </source>
</evidence>
<evidence type="ECO:0000259" key="6">
    <source>
        <dbReference type="PROSITE" id="PS50103"/>
    </source>
</evidence>
<keyword evidence="8" id="KW-1185">Reference proteome</keyword>
<dbReference type="GO" id="GO:0008270">
    <property type="term" value="F:zinc ion binding"/>
    <property type="evidence" value="ECO:0007669"/>
    <property type="project" value="UniProtKB-KW"/>
</dbReference>
<dbReference type="PROSITE" id="PS50103">
    <property type="entry name" value="ZF_C3H1"/>
    <property type="match status" value="2"/>
</dbReference>
<name>A0A8S1LN42_9CILI</name>
<dbReference type="InterPro" id="IPR045877">
    <property type="entry name" value="ZFP36-like"/>
</dbReference>
<comment type="caution">
    <text evidence="7">The sequence shown here is derived from an EMBL/GenBank/DDBJ whole genome shotgun (WGS) entry which is preliminary data.</text>
</comment>
<dbReference type="GO" id="GO:0051252">
    <property type="term" value="P:regulation of RNA metabolic process"/>
    <property type="evidence" value="ECO:0007669"/>
    <property type="project" value="UniProtKB-ARBA"/>
</dbReference>
<keyword evidence="2 4" id="KW-0863">Zinc-finger</keyword>
<evidence type="ECO:0000256" key="5">
    <source>
        <dbReference type="SAM" id="MobiDB-lite"/>
    </source>
</evidence>
<keyword evidence="3 4" id="KW-0862">Zinc</keyword>
<feature type="compositionally biased region" description="Polar residues" evidence="5">
    <location>
        <begin position="60"/>
        <end position="78"/>
    </location>
</feature>
<evidence type="ECO:0000256" key="4">
    <source>
        <dbReference type="PROSITE-ProRule" id="PRU00723"/>
    </source>
</evidence>
<feature type="zinc finger region" description="C3H1-type" evidence="4">
    <location>
        <begin position="82"/>
        <end position="109"/>
    </location>
</feature>
<dbReference type="SMART" id="SM00356">
    <property type="entry name" value="ZnF_C3H1"/>
    <property type="match status" value="2"/>
</dbReference>
<accession>A0A8S1LN42</accession>
<gene>
    <name evidence="7" type="ORF">PSON_ATCC_30995.1.T0250257</name>
</gene>
<dbReference type="Proteomes" id="UP000692954">
    <property type="component" value="Unassembled WGS sequence"/>
</dbReference>